<keyword evidence="3" id="KW-0804">Transcription</keyword>
<gene>
    <name evidence="5" type="ORF">QOZ84_06690</name>
</gene>
<feature type="domain" description="HTH marR-type" evidence="4">
    <location>
        <begin position="5"/>
        <end position="137"/>
    </location>
</feature>
<evidence type="ECO:0000256" key="2">
    <source>
        <dbReference type="ARBA" id="ARBA00023125"/>
    </source>
</evidence>
<dbReference type="InterPro" id="IPR000835">
    <property type="entry name" value="HTH_MarR-typ"/>
</dbReference>
<dbReference type="SMART" id="SM00347">
    <property type="entry name" value="HTH_MARR"/>
    <property type="match status" value="1"/>
</dbReference>
<keyword evidence="2" id="KW-0238">DNA-binding</keyword>
<proteinExistence type="predicted"/>
<dbReference type="Proteomes" id="UP001301012">
    <property type="component" value="Unassembled WGS sequence"/>
</dbReference>
<organism evidence="5 6">
    <name type="scientific">Romboutsia sedimentorum</name>
    <dbReference type="NCBI Taxonomy" id="1368474"/>
    <lineage>
        <taxon>Bacteria</taxon>
        <taxon>Bacillati</taxon>
        <taxon>Bacillota</taxon>
        <taxon>Clostridia</taxon>
        <taxon>Peptostreptococcales</taxon>
        <taxon>Peptostreptococcaceae</taxon>
        <taxon>Romboutsia</taxon>
    </lineage>
</organism>
<dbReference type="PANTHER" id="PTHR42756">
    <property type="entry name" value="TRANSCRIPTIONAL REGULATOR, MARR"/>
    <property type="match status" value="1"/>
</dbReference>
<evidence type="ECO:0000259" key="4">
    <source>
        <dbReference type="PROSITE" id="PS50995"/>
    </source>
</evidence>
<keyword evidence="6" id="KW-1185">Reference proteome</keyword>
<evidence type="ECO:0000313" key="6">
    <source>
        <dbReference type="Proteomes" id="UP001301012"/>
    </source>
</evidence>
<evidence type="ECO:0000313" key="5">
    <source>
        <dbReference type="EMBL" id="MDK2563230.1"/>
    </source>
</evidence>
<sequence>MKQNCEYIGKYISQMYRKGSSFVSKELNDLEIGSGQVMFLLELYRKDGRNQEELSDILNIDKGTTARAIKKLELNNFLIRVKDENDKRAYKVYLTQKSKDLEKEIYAVMMNWEDIISSKLTKDETRTMILLLRKMCTIK</sequence>
<dbReference type="RefSeq" id="WP_284132180.1">
    <property type="nucleotide sequence ID" value="NZ_JASKYM010000002.1"/>
</dbReference>
<dbReference type="Gene3D" id="1.10.10.10">
    <property type="entry name" value="Winged helix-like DNA-binding domain superfamily/Winged helix DNA-binding domain"/>
    <property type="match status" value="1"/>
</dbReference>
<keyword evidence="1" id="KW-0805">Transcription regulation</keyword>
<dbReference type="InterPro" id="IPR036390">
    <property type="entry name" value="WH_DNA-bd_sf"/>
</dbReference>
<dbReference type="PANTHER" id="PTHR42756:SF2">
    <property type="entry name" value="MARR FAMILY REGULATORY PROTEIN"/>
    <property type="match status" value="1"/>
</dbReference>
<dbReference type="EMBL" id="JASKYM010000002">
    <property type="protein sequence ID" value="MDK2563230.1"/>
    <property type="molecule type" value="Genomic_DNA"/>
</dbReference>
<reference evidence="5 6" key="1">
    <citation type="submission" date="2023-05" db="EMBL/GenBank/DDBJ databases">
        <title>Rombocin, a short stable natural nisin variant, displays selective antimicrobial activity against Listeria monocytogenes and employs dual mode of action to kill target bacterial strains.</title>
        <authorList>
            <person name="Wambui J."/>
            <person name="Stephan R."/>
            <person name="Kuipers O.P."/>
        </authorList>
    </citation>
    <scope>NUCLEOTIDE SEQUENCE [LARGE SCALE GENOMIC DNA]</scope>
    <source>
        <strain evidence="5 6">RC002</strain>
    </source>
</reference>
<dbReference type="InterPro" id="IPR036388">
    <property type="entry name" value="WH-like_DNA-bd_sf"/>
</dbReference>
<dbReference type="SUPFAM" id="SSF46785">
    <property type="entry name" value="Winged helix' DNA-binding domain"/>
    <property type="match status" value="1"/>
</dbReference>
<accession>A0ABT7ECN0</accession>
<protein>
    <submittedName>
        <fullName evidence="5">MarR family transcriptional regulator</fullName>
    </submittedName>
</protein>
<name>A0ABT7ECN0_9FIRM</name>
<comment type="caution">
    <text evidence="5">The sequence shown here is derived from an EMBL/GenBank/DDBJ whole genome shotgun (WGS) entry which is preliminary data.</text>
</comment>
<evidence type="ECO:0000256" key="1">
    <source>
        <dbReference type="ARBA" id="ARBA00023015"/>
    </source>
</evidence>
<dbReference type="PROSITE" id="PS50995">
    <property type="entry name" value="HTH_MARR_2"/>
    <property type="match status" value="1"/>
</dbReference>
<dbReference type="Pfam" id="PF01047">
    <property type="entry name" value="MarR"/>
    <property type="match status" value="1"/>
</dbReference>
<evidence type="ECO:0000256" key="3">
    <source>
        <dbReference type="ARBA" id="ARBA00023163"/>
    </source>
</evidence>
<dbReference type="PRINTS" id="PR00598">
    <property type="entry name" value="HTHMARR"/>
</dbReference>